<reference evidence="1 2" key="1">
    <citation type="submission" date="2007-04" db="EMBL/GenBank/DDBJ databases">
        <authorList>
            <person name="Fulton L."/>
            <person name="Clifton S."/>
            <person name="Fulton B."/>
            <person name="Xu J."/>
            <person name="Minx P."/>
            <person name="Pepin K.H."/>
            <person name="Johnson M."/>
            <person name="Thiruvilangam P."/>
            <person name="Bhonagiri V."/>
            <person name="Nash W.E."/>
            <person name="Mardis E.R."/>
            <person name="Wilson R.K."/>
        </authorList>
    </citation>
    <scope>NUCLEOTIDE SEQUENCE [LARGE SCALE GENOMIC DNA]</scope>
    <source>
        <strain evidence="1 2">ATCC 29799</strain>
    </source>
</reference>
<evidence type="ECO:0008006" key="3">
    <source>
        <dbReference type="Google" id="ProtNLM"/>
    </source>
</evidence>
<dbReference type="STRING" id="411467.BACCAP_02933"/>
<dbReference type="AlphaFoldDB" id="A6NXI8"/>
<accession>A6NXI8</accession>
<sequence>MVTSSAFKYLIQTGDWQTQWTSQAVQERPNKVALRRRDNAELLGLMSYTLDEKGLAVEIIYLESAGHSNANLLRTRGGEKKYIGIAKALFAHAAAVSVEAGFGGVLFFKAKTTELREYYIREFGAMPLGSYDPFRLIIWEDAAEYIIAEYQ</sequence>
<evidence type="ECO:0000313" key="2">
    <source>
        <dbReference type="Proteomes" id="UP000003639"/>
    </source>
</evidence>
<dbReference type="EMBL" id="AAXG02000028">
    <property type="protein sequence ID" value="EDM99007.1"/>
    <property type="molecule type" value="Genomic_DNA"/>
</dbReference>
<protein>
    <recommendedName>
        <fullName evidence="3">N-acetyltransferase domain-containing protein</fullName>
    </recommendedName>
</protein>
<comment type="caution">
    <text evidence="1">The sequence shown here is derived from an EMBL/GenBank/DDBJ whole genome shotgun (WGS) entry which is preliminary data.</text>
</comment>
<reference evidence="1 2" key="2">
    <citation type="submission" date="2007-06" db="EMBL/GenBank/DDBJ databases">
        <title>Draft genome sequence of Pseudoflavonifractor capillosus ATCC 29799.</title>
        <authorList>
            <person name="Sudarsanam P."/>
            <person name="Ley R."/>
            <person name="Guruge J."/>
            <person name="Turnbaugh P.J."/>
            <person name="Mahowald M."/>
            <person name="Liep D."/>
            <person name="Gordon J."/>
        </authorList>
    </citation>
    <scope>NUCLEOTIDE SEQUENCE [LARGE SCALE GENOMIC DNA]</scope>
    <source>
        <strain evidence="1 2">ATCC 29799</strain>
    </source>
</reference>
<keyword evidence="2" id="KW-1185">Reference proteome</keyword>
<proteinExistence type="predicted"/>
<gene>
    <name evidence="1" type="ORF">BACCAP_02933</name>
</gene>
<name>A6NXI8_9FIRM</name>
<organism evidence="1 2">
    <name type="scientific">Pseudoflavonifractor capillosus ATCC 29799</name>
    <dbReference type="NCBI Taxonomy" id="411467"/>
    <lineage>
        <taxon>Bacteria</taxon>
        <taxon>Bacillati</taxon>
        <taxon>Bacillota</taxon>
        <taxon>Clostridia</taxon>
        <taxon>Eubacteriales</taxon>
        <taxon>Oscillospiraceae</taxon>
        <taxon>Pseudoflavonifractor</taxon>
    </lineage>
</organism>
<dbReference type="Proteomes" id="UP000003639">
    <property type="component" value="Unassembled WGS sequence"/>
</dbReference>
<evidence type="ECO:0000313" key="1">
    <source>
        <dbReference type="EMBL" id="EDM99007.1"/>
    </source>
</evidence>
<dbReference type="eggNOG" id="ENOG5033J4Z">
    <property type="taxonomic scope" value="Bacteria"/>
</dbReference>